<sequence length="332" mass="36701">MNPIGPPGAHHLRICRAYVARRTSVAPWWQDRHVPIERPSRASAAPSSAEQDGQLGLFAAPRRLFSCTPSRLGTYEDCPRRYRFVYVDRPSPRKGPPWAHNSLGSSVHNALKSWYALSGPERTPAALPRLLRATWVSEGYRDEAQEQQAFNRALGWLETYVDGLDPAADPVGVERVVAARTELLALSGRVDRIDQAGDELVIIDYKTGRSELTSDDARGSRALALYAYAAERVFRRRCRRVELHHLPTGTVATHEHTEESLARHVRRAEQTAQDAMDAEQAVAAGADPDEAFPATPGPICSWCDFRRSCPAGAAAPEREPWAAVERQSLAAP</sequence>
<evidence type="ECO:0000256" key="2">
    <source>
        <dbReference type="ARBA" id="ARBA00022806"/>
    </source>
</evidence>
<dbReference type="Proteomes" id="UP000722989">
    <property type="component" value="Unassembled WGS sequence"/>
</dbReference>
<evidence type="ECO:0000259" key="4">
    <source>
        <dbReference type="Pfam" id="PF12705"/>
    </source>
</evidence>
<name>A0ABX0XTQ8_9ACTN</name>
<keyword evidence="1" id="KW-0227">DNA damage</keyword>
<protein>
    <submittedName>
        <fullName evidence="5">PD-(D/E)XK nuclease family protein</fullName>
    </submittedName>
</protein>
<dbReference type="EMBL" id="JAATVY010000003">
    <property type="protein sequence ID" value="NJC69381.1"/>
    <property type="molecule type" value="Genomic_DNA"/>
</dbReference>
<organism evidence="5 6">
    <name type="scientific">Planosporangium thailandense</name>
    <dbReference type="NCBI Taxonomy" id="765197"/>
    <lineage>
        <taxon>Bacteria</taxon>
        <taxon>Bacillati</taxon>
        <taxon>Actinomycetota</taxon>
        <taxon>Actinomycetes</taxon>
        <taxon>Micromonosporales</taxon>
        <taxon>Micromonosporaceae</taxon>
        <taxon>Planosporangium</taxon>
    </lineage>
</organism>
<evidence type="ECO:0000256" key="1">
    <source>
        <dbReference type="ARBA" id="ARBA00022763"/>
    </source>
</evidence>
<keyword evidence="6" id="KW-1185">Reference proteome</keyword>
<comment type="caution">
    <text evidence="5">The sequence shown here is derived from an EMBL/GenBank/DDBJ whole genome shotgun (WGS) entry which is preliminary data.</text>
</comment>
<feature type="domain" description="PD-(D/E)XK endonuclease-like" evidence="4">
    <location>
        <begin position="68"/>
        <end position="310"/>
    </location>
</feature>
<evidence type="ECO:0000313" key="5">
    <source>
        <dbReference type="EMBL" id="NJC69381.1"/>
    </source>
</evidence>
<keyword evidence="2" id="KW-0378">Hydrolase</keyword>
<dbReference type="Pfam" id="PF12705">
    <property type="entry name" value="PDDEXK_1"/>
    <property type="match status" value="1"/>
</dbReference>
<dbReference type="InterPro" id="IPR038726">
    <property type="entry name" value="PDDEXK_AddAB-type"/>
</dbReference>
<keyword evidence="2" id="KW-0547">Nucleotide-binding</keyword>
<evidence type="ECO:0000313" key="6">
    <source>
        <dbReference type="Proteomes" id="UP000722989"/>
    </source>
</evidence>
<evidence type="ECO:0000256" key="3">
    <source>
        <dbReference type="ARBA" id="ARBA00023204"/>
    </source>
</evidence>
<dbReference type="Gene3D" id="3.90.320.10">
    <property type="match status" value="1"/>
</dbReference>
<reference evidence="5 6" key="1">
    <citation type="submission" date="2020-03" db="EMBL/GenBank/DDBJ databases">
        <title>WGS of the type strain of Planosporangium spp.</title>
        <authorList>
            <person name="Thawai C."/>
        </authorList>
    </citation>
    <scope>NUCLEOTIDE SEQUENCE [LARGE SCALE GENOMIC DNA]</scope>
    <source>
        <strain evidence="5 6">TBRC 5610</strain>
    </source>
</reference>
<keyword evidence="2" id="KW-0347">Helicase</keyword>
<keyword evidence="3" id="KW-0234">DNA repair</keyword>
<accession>A0ABX0XTQ8</accession>
<proteinExistence type="predicted"/>
<gene>
    <name evidence="5" type="ORF">HC031_06550</name>
</gene>
<keyword evidence="2" id="KW-0067">ATP-binding</keyword>
<dbReference type="InterPro" id="IPR011604">
    <property type="entry name" value="PDDEXK-like_dom_sf"/>
</dbReference>